<dbReference type="InterPro" id="IPR018247">
    <property type="entry name" value="EF_Hand_1_Ca_BS"/>
</dbReference>
<comment type="catalytic activity">
    <reaction evidence="14">
        <text>L-seryl-[protein] + ATP = O-phospho-L-seryl-[protein] + ADP + H(+)</text>
        <dbReference type="Rhea" id="RHEA:17989"/>
        <dbReference type="Rhea" id="RHEA-COMP:9863"/>
        <dbReference type="Rhea" id="RHEA-COMP:11604"/>
        <dbReference type="ChEBI" id="CHEBI:15378"/>
        <dbReference type="ChEBI" id="CHEBI:29999"/>
        <dbReference type="ChEBI" id="CHEBI:30616"/>
        <dbReference type="ChEBI" id="CHEBI:83421"/>
        <dbReference type="ChEBI" id="CHEBI:456216"/>
        <dbReference type="EC" id="2.7.11.1"/>
    </reaction>
</comment>
<evidence type="ECO:0000259" key="17">
    <source>
        <dbReference type="PROSITE" id="PS50011"/>
    </source>
</evidence>
<dbReference type="InterPro" id="IPR017441">
    <property type="entry name" value="Protein_kinase_ATP_BS"/>
</dbReference>
<dbReference type="Gene3D" id="1.10.238.10">
    <property type="entry name" value="EF-hand"/>
    <property type="match status" value="1"/>
</dbReference>
<evidence type="ECO:0000256" key="9">
    <source>
        <dbReference type="ARBA" id="ARBA00022777"/>
    </source>
</evidence>
<keyword evidence="7" id="KW-0677">Repeat</keyword>
<evidence type="ECO:0000256" key="16">
    <source>
        <dbReference type="SAM" id="MobiDB-lite"/>
    </source>
</evidence>
<dbReference type="GO" id="GO:0004683">
    <property type="term" value="F:calcium/calmodulin-dependent protein kinase activity"/>
    <property type="evidence" value="ECO:0000318"/>
    <property type="project" value="GO_Central"/>
</dbReference>
<evidence type="ECO:0000256" key="11">
    <source>
        <dbReference type="ARBA" id="ARBA00022840"/>
    </source>
</evidence>
<evidence type="ECO:0000256" key="10">
    <source>
        <dbReference type="ARBA" id="ARBA00022837"/>
    </source>
</evidence>
<evidence type="ECO:0000256" key="7">
    <source>
        <dbReference type="ARBA" id="ARBA00022737"/>
    </source>
</evidence>
<dbReference type="SMART" id="SM00220">
    <property type="entry name" value="S_TKc"/>
    <property type="match status" value="1"/>
</dbReference>
<feature type="domain" description="EF-hand" evidence="18">
    <location>
        <begin position="488"/>
        <end position="522"/>
    </location>
</feature>
<keyword evidence="11 15" id="KW-0067">ATP-binding</keyword>
<dbReference type="InterPro" id="IPR000719">
    <property type="entry name" value="Prot_kinase_dom"/>
</dbReference>
<dbReference type="PROSITE" id="PS00018">
    <property type="entry name" value="EF_HAND_1"/>
    <property type="match status" value="4"/>
</dbReference>
<dbReference type="GO" id="GO:0005509">
    <property type="term" value="F:calcium ion binding"/>
    <property type="evidence" value="ECO:0007669"/>
    <property type="project" value="InterPro"/>
</dbReference>
<organism evidence="19 20">
    <name type="scientific">Spinacia oleracea</name>
    <name type="common">Spinach</name>
    <dbReference type="NCBI Taxonomy" id="3562"/>
    <lineage>
        <taxon>Eukaryota</taxon>
        <taxon>Viridiplantae</taxon>
        <taxon>Streptophyta</taxon>
        <taxon>Embryophyta</taxon>
        <taxon>Tracheophyta</taxon>
        <taxon>Spermatophyta</taxon>
        <taxon>Magnoliopsida</taxon>
        <taxon>eudicotyledons</taxon>
        <taxon>Gunneridae</taxon>
        <taxon>Pentapetalae</taxon>
        <taxon>Caryophyllales</taxon>
        <taxon>Chenopodiaceae</taxon>
        <taxon>Chenopodioideae</taxon>
        <taxon>Anserineae</taxon>
        <taxon>Spinacia</taxon>
    </lineage>
</organism>
<dbReference type="GO" id="GO:0005634">
    <property type="term" value="C:nucleus"/>
    <property type="evidence" value="ECO:0000318"/>
    <property type="project" value="GO_Central"/>
</dbReference>
<keyword evidence="10" id="KW-0106">Calcium</keyword>
<dbReference type="FunFam" id="3.30.200.20:FF:000004">
    <property type="entry name" value="Calcium-dependent protein kinase 1"/>
    <property type="match status" value="1"/>
</dbReference>
<keyword evidence="3" id="KW-0723">Serine/threonine-protein kinase</keyword>
<feature type="binding site" evidence="15">
    <location>
        <position position="108"/>
    </location>
    <ligand>
        <name>ATP</name>
        <dbReference type="ChEBI" id="CHEBI:30616"/>
    </ligand>
</feature>
<dbReference type="PROSITE" id="PS00107">
    <property type="entry name" value="PROTEIN_KINASE_ATP"/>
    <property type="match status" value="1"/>
</dbReference>
<dbReference type="InterPro" id="IPR050205">
    <property type="entry name" value="CDPK_Ser/Thr_kinases"/>
</dbReference>
<evidence type="ECO:0000256" key="13">
    <source>
        <dbReference type="ARBA" id="ARBA00047899"/>
    </source>
</evidence>
<reference evidence="20" key="2">
    <citation type="submission" date="2025-08" db="UniProtKB">
        <authorList>
            <consortium name="RefSeq"/>
        </authorList>
    </citation>
    <scope>IDENTIFICATION</scope>
    <source>
        <tissue evidence="20">Leaf</tissue>
    </source>
</reference>
<dbReference type="AlphaFoldDB" id="A0A9R0JJW8"/>
<evidence type="ECO:0000256" key="3">
    <source>
        <dbReference type="ARBA" id="ARBA00022527"/>
    </source>
</evidence>
<dbReference type="GO" id="GO:0009931">
    <property type="term" value="F:calcium-dependent protein serine/threonine kinase activity"/>
    <property type="evidence" value="ECO:0000318"/>
    <property type="project" value="GO_Central"/>
</dbReference>
<dbReference type="EC" id="2.7.11.1" evidence="2"/>
<protein>
    <recommendedName>
        <fullName evidence="2">non-specific serine/threonine protein kinase</fullName>
        <ecNumber evidence="2">2.7.11.1</ecNumber>
    </recommendedName>
</protein>
<keyword evidence="19" id="KW-1185">Reference proteome</keyword>
<dbReference type="OrthoDB" id="40902at2759"/>
<dbReference type="InterPro" id="IPR008271">
    <property type="entry name" value="Ser/Thr_kinase_AS"/>
</dbReference>
<keyword evidence="4" id="KW-0597">Phosphoprotein</keyword>
<dbReference type="CDD" id="cd05117">
    <property type="entry name" value="STKc_CAMK"/>
    <property type="match status" value="1"/>
</dbReference>
<evidence type="ECO:0000256" key="4">
    <source>
        <dbReference type="ARBA" id="ARBA00022553"/>
    </source>
</evidence>
<evidence type="ECO:0000256" key="2">
    <source>
        <dbReference type="ARBA" id="ARBA00012513"/>
    </source>
</evidence>
<feature type="domain" description="EF-hand" evidence="18">
    <location>
        <begin position="452"/>
        <end position="487"/>
    </location>
</feature>
<feature type="region of interest" description="Disordered" evidence="16">
    <location>
        <begin position="21"/>
        <end position="63"/>
    </location>
</feature>
<reference evidence="19" key="1">
    <citation type="journal article" date="2021" name="Nat. Commun.">
        <title>Genomic analyses provide insights into spinach domestication and the genetic basis of agronomic traits.</title>
        <authorList>
            <person name="Cai X."/>
            <person name="Sun X."/>
            <person name="Xu C."/>
            <person name="Sun H."/>
            <person name="Wang X."/>
            <person name="Ge C."/>
            <person name="Zhang Z."/>
            <person name="Wang Q."/>
            <person name="Fei Z."/>
            <person name="Jiao C."/>
            <person name="Wang Q."/>
        </authorList>
    </citation>
    <scope>NUCLEOTIDE SEQUENCE [LARGE SCALE GENOMIC DNA]</scope>
    <source>
        <strain evidence="19">cv. Varoflay</strain>
    </source>
</reference>
<gene>
    <name evidence="20" type="primary">LOC110777155</name>
</gene>
<dbReference type="SUPFAM" id="SSF56112">
    <property type="entry name" value="Protein kinase-like (PK-like)"/>
    <property type="match status" value="1"/>
</dbReference>
<evidence type="ECO:0000259" key="18">
    <source>
        <dbReference type="PROSITE" id="PS50222"/>
    </source>
</evidence>
<dbReference type="GO" id="GO:0005737">
    <property type="term" value="C:cytoplasm"/>
    <property type="evidence" value="ECO:0000318"/>
    <property type="project" value="GO_Central"/>
</dbReference>
<name>A0A9R0JJW8_SPIOL</name>
<dbReference type="SUPFAM" id="SSF47473">
    <property type="entry name" value="EF-hand"/>
    <property type="match status" value="1"/>
</dbReference>
<evidence type="ECO:0000256" key="5">
    <source>
        <dbReference type="ARBA" id="ARBA00022679"/>
    </source>
</evidence>
<dbReference type="GeneID" id="110777155"/>
<dbReference type="InterPro" id="IPR002048">
    <property type="entry name" value="EF_hand_dom"/>
</dbReference>
<accession>A0A9R0JJW8</accession>
<evidence type="ECO:0000313" key="19">
    <source>
        <dbReference type="Proteomes" id="UP000813463"/>
    </source>
</evidence>
<evidence type="ECO:0000256" key="8">
    <source>
        <dbReference type="ARBA" id="ARBA00022741"/>
    </source>
</evidence>
<dbReference type="GO" id="GO:0005524">
    <property type="term" value="F:ATP binding"/>
    <property type="evidence" value="ECO:0007669"/>
    <property type="project" value="UniProtKB-UniRule"/>
</dbReference>
<keyword evidence="9 20" id="KW-0418">Kinase</keyword>
<dbReference type="Gene3D" id="1.10.510.10">
    <property type="entry name" value="Transferase(Phosphotransferase) domain 1"/>
    <property type="match status" value="1"/>
</dbReference>
<dbReference type="RefSeq" id="XP_021837460.1">
    <property type="nucleotide sequence ID" value="XM_021981768.2"/>
</dbReference>
<dbReference type="PANTHER" id="PTHR24349">
    <property type="entry name" value="SERINE/THREONINE-PROTEIN KINASE"/>
    <property type="match status" value="1"/>
</dbReference>
<dbReference type="SMART" id="SM00054">
    <property type="entry name" value="EFh"/>
    <property type="match status" value="4"/>
</dbReference>
<evidence type="ECO:0000256" key="15">
    <source>
        <dbReference type="PROSITE-ProRule" id="PRU10141"/>
    </source>
</evidence>
<evidence type="ECO:0000256" key="12">
    <source>
        <dbReference type="ARBA" id="ARBA00024334"/>
    </source>
</evidence>
<keyword evidence="6" id="KW-0479">Metal-binding</keyword>
<feature type="domain" description="EF-hand" evidence="18">
    <location>
        <begin position="380"/>
        <end position="415"/>
    </location>
</feature>
<comment type="similarity">
    <text evidence="12">Belongs to the protein kinase superfamily. Ser/Thr protein kinase family. CDPK subfamily.</text>
</comment>
<dbReference type="Pfam" id="PF13499">
    <property type="entry name" value="EF-hand_7"/>
    <property type="match status" value="2"/>
</dbReference>
<evidence type="ECO:0000256" key="1">
    <source>
        <dbReference type="ARBA" id="ARBA00005354"/>
    </source>
</evidence>
<dbReference type="FunFam" id="1.10.238.10:FF:000015">
    <property type="entry name" value="Calcium-dependent protein kinase 1"/>
    <property type="match status" value="1"/>
</dbReference>
<evidence type="ECO:0000256" key="14">
    <source>
        <dbReference type="ARBA" id="ARBA00048679"/>
    </source>
</evidence>
<dbReference type="Gene3D" id="3.30.200.20">
    <property type="entry name" value="Phosphorylase Kinase, domain 1"/>
    <property type="match status" value="1"/>
</dbReference>
<feature type="domain" description="Protein kinase" evidence="17">
    <location>
        <begin position="79"/>
        <end position="337"/>
    </location>
</feature>
<sequence length="534" mass="60757">MGNCCSLDFWCPRTYEISISTSSDTSPRNRNRNRNRSYYKPPPLPPLQPPPLPPPSSSSAAPGIGPILNKPYVDITSTYHLEKELGRGQFGITYLCTEVSTGLKYACKSISRLKLKHRKDIEDVRREILIMQHLSGQPNIVEFRGAYEDRNNLYLVMELCSGGELFDRIVSKGGFSEKEAAVIFRQVVNVVHVCHFMGVMHRDLKPENFLLVNKDEDSSLKITDFGLSVFIEEDKVYKELVGSAYYVAPEVLLRRYGKEIDVWSAGIILYILLSGVPPFWAENEAGIFDQIQKGKLDLETPPWPSISDGAKDLISKMLERNPMARITAAQALEHPWLREDGDASEKPMDSAVLIRMKQFRAMNKLKKLALMVMAENLSDEEIKGLKEMFNNIDTDRSGTITLQELKHGLARLGSKLTESEIKQLMDAADVDKNGTIDYMEFITATMHRHRLDKEENMYKTFMYFDKDGSGFITREELRQVMTDFKMGDEATIDEILDDVDTDNDGRINYEEFVAMMKKGTADSDGKQNELFVYK</sequence>
<comment type="catalytic activity">
    <reaction evidence="13">
        <text>L-threonyl-[protein] + ATP = O-phospho-L-threonyl-[protein] + ADP + H(+)</text>
        <dbReference type="Rhea" id="RHEA:46608"/>
        <dbReference type="Rhea" id="RHEA-COMP:11060"/>
        <dbReference type="Rhea" id="RHEA-COMP:11605"/>
        <dbReference type="ChEBI" id="CHEBI:15378"/>
        <dbReference type="ChEBI" id="CHEBI:30013"/>
        <dbReference type="ChEBI" id="CHEBI:30616"/>
        <dbReference type="ChEBI" id="CHEBI:61977"/>
        <dbReference type="ChEBI" id="CHEBI:456216"/>
        <dbReference type="EC" id="2.7.11.1"/>
    </reaction>
</comment>
<dbReference type="FunFam" id="1.10.510.10:FF:000178">
    <property type="entry name" value="Calcium-dependent protein kinase 5"/>
    <property type="match status" value="1"/>
</dbReference>
<dbReference type="Proteomes" id="UP000813463">
    <property type="component" value="Chromosome 6"/>
</dbReference>
<dbReference type="PROSITE" id="PS50011">
    <property type="entry name" value="PROTEIN_KINASE_DOM"/>
    <property type="match status" value="1"/>
</dbReference>
<dbReference type="PROSITE" id="PS00108">
    <property type="entry name" value="PROTEIN_KINASE_ST"/>
    <property type="match status" value="1"/>
</dbReference>
<dbReference type="InterPro" id="IPR011992">
    <property type="entry name" value="EF-hand-dom_pair"/>
</dbReference>
<proteinExistence type="inferred from homology"/>
<dbReference type="GO" id="GO:0005516">
    <property type="term" value="F:calmodulin binding"/>
    <property type="evidence" value="ECO:0000318"/>
    <property type="project" value="GO_Central"/>
</dbReference>
<dbReference type="GO" id="GO:0035556">
    <property type="term" value="P:intracellular signal transduction"/>
    <property type="evidence" value="ECO:0000318"/>
    <property type="project" value="GO_Central"/>
</dbReference>
<feature type="compositionally biased region" description="Pro residues" evidence="16">
    <location>
        <begin position="40"/>
        <end position="56"/>
    </location>
</feature>
<dbReference type="Pfam" id="PF00069">
    <property type="entry name" value="Pkinase"/>
    <property type="match status" value="1"/>
</dbReference>
<dbReference type="InterPro" id="IPR011009">
    <property type="entry name" value="Kinase-like_dom_sf"/>
</dbReference>
<keyword evidence="8 15" id="KW-0547">Nucleotide-binding</keyword>
<feature type="domain" description="EF-hand" evidence="18">
    <location>
        <begin position="416"/>
        <end position="451"/>
    </location>
</feature>
<evidence type="ECO:0000256" key="6">
    <source>
        <dbReference type="ARBA" id="ARBA00022723"/>
    </source>
</evidence>
<dbReference type="KEGG" id="soe:110777155"/>
<keyword evidence="5" id="KW-0808">Transferase</keyword>
<dbReference type="PROSITE" id="PS50222">
    <property type="entry name" value="EF_HAND_2"/>
    <property type="match status" value="4"/>
</dbReference>
<comment type="similarity">
    <text evidence="1">Belongs to the protein kinase superfamily. CAMK Ser/Thr protein kinase family. CaMK subfamily.</text>
</comment>
<evidence type="ECO:0000313" key="20">
    <source>
        <dbReference type="RefSeq" id="XP_021837460.1"/>
    </source>
</evidence>